<reference evidence="5" key="2">
    <citation type="submission" date="2020-09" db="EMBL/GenBank/DDBJ databases">
        <authorList>
            <person name="Sun Q."/>
            <person name="Kim S."/>
        </authorList>
    </citation>
    <scope>NUCLEOTIDE SEQUENCE</scope>
    <source>
        <strain evidence="5">KCTC 42650</strain>
    </source>
</reference>
<evidence type="ECO:0000256" key="2">
    <source>
        <dbReference type="SAM" id="Coils"/>
    </source>
</evidence>
<evidence type="ECO:0000259" key="4">
    <source>
        <dbReference type="Pfam" id="PF25954"/>
    </source>
</evidence>
<dbReference type="GO" id="GO:0015562">
    <property type="term" value="F:efflux transmembrane transporter activity"/>
    <property type="evidence" value="ECO:0007669"/>
    <property type="project" value="TreeGrafter"/>
</dbReference>
<sequence length="354" mass="36252">MIRHTLALLLLATPALAEERPVISEIVAPQAGIESAWVGTVSAASEIDLGFLQLGTLAERAVDAGDTVDKGEVLARLDASDLDAQVRAAEAGVKIAEASLQTAQDTSDRVKALVERGVDSASAAESAANALASAKAALEQAEAGLARAKDARNQADLRAPLDGIVTEIHAEPGAALDAGQTVVTLAAREGREAVIALSEDAAAATAPGAHYTVRLMSNPARTVTATLDRIDPVSARATRTRSAHLRLDGDLTAFRLGALVSVARSDLAQAEITTLPVSALIAGAEPPAVWRIAGAERQLERVTVQLGPRAAGRVVVLSGIADGDEILTRGVNSVTEGQAVGRRLEGPLAGGGKL</sequence>
<accession>A0A8J3M4A7</accession>
<evidence type="ECO:0000256" key="1">
    <source>
        <dbReference type="ARBA" id="ARBA00009477"/>
    </source>
</evidence>
<keyword evidence="2" id="KW-0175">Coiled coil</keyword>
<dbReference type="AlphaFoldDB" id="A0A8J3M4A7"/>
<name>A0A8J3M4A7_9RHOB</name>
<evidence type="ECO:0000256" key="3">
    <source>
        <dbReference type="SAM" id="SignalP"/>
    </source>
</evidence>
<dbReference type="Proteomes" id="UP000626220">
    <property type="component" value="Unassembled WGS sequence"/>
</dbReference>
<organism evidence="5 6">
    <name type="scientific">Seohaeicola zhoushanensis</name>
    <dbReference type="NCBI Taxonomy" id="1569283"/>
    <lineage>
        <taxon>Bacteria</taxon>
        <taxon>Pseudomonadati</taxon>
        <taxon>Pseudomonadota</taxon>
        <taxon>Alphaproteobacteria</taxon>
        <taxon>Rhodobacterales</taxon>
        <taxon>Roseobacteraceae</taxon>
        <taxon>Seohaeicola</taxon>
    </lineage>
</organism>
<dbReference type="GO" id="GO:1990281">
    <property type="term" value="C:efflux pump complex"/>
    <property type="evidence" value="ECO:0007669"/>
    <property type="project" value="TreeGrafter"/>
</dbReference>
<dbReference type="EMBL" id="BNCJ01000001">
    <property type="protein sequence ID" value="GHF34146.1"/>
    <property type="molecule type" value="Genomic_DNA"/>
</dbReference>
<dbReference type="Gene3D" id="2.40.30.170">
    <property type="match status" value="1"/>
</dbReference>
<evidence type="ECO:0000313" key="6">
    <source>
        <dbReference type="Proteomes" id="UP000626220"/>
    </source>
</evidence>
<feature type="chain" id="PRO_5035149146" evidence="3">
    <location>
        <begin position="18"/>
        <end position="354"/>
    </location>
</feature>
<dbReference type="RefSeq" id="WP_189678167.1">
    <property type="nucleotide sequence ID" value="NZ_BNCJ01000001.1"/>
</dbReference>
<keyword evidence="6" id="KW-1185">Reference proteome</keyword>
<dbReference type="Gene3D" id="2.40.50.100">
    <property type="match status" value="1"/>
</dbReference>
<feature type="signal peptide" evidence="3">
    <location>
        <begin position="1"/>
        <end position="17"/>
    </location>
</feature>
<keyword evidence="3" id="KW-0732">Signal</keyword>
<feature type="domain" description="CusB-like beta-barrel" evidence="4">
    <location>
        <begin position="195"/>
        <end position="262"/>
    </location>
</feature>
<dbReference type="PANTHER" id="PTHR30469:SF15">
    <property type="entry name" value="HLYD FAMILY OF SECRETION PROTEINS"/>
    <property type="match status" value="1"/>
</dbReference>
<dbReference type="SUPFAM" id="SSF111369">
    <property type="entry name" value="HlyD-like secretion proteins"/>
    <property type="match status" value="1"/>
</dbReference>
<evidence type="ECO:0000313" key="5">
    <source>
        <dbReference type="EMBL" id="GHF34146.1"/>
    </source>
</evidence>
<gene>
    <name evidence="5" type="ORF">GCM10017056_02010</name>
</gene>
<dbReference type="PANTHER" id="PTHR30469">
    <property type="entry name" value="MULTIDRUG RESISTANCE PROTEIN MDTA"/>
    <property type="match status" value="1"/>
</dbReference>
<reference evidence="5" key="1">
    <citation type="journal article" date="2014" name="Int. J. Syst. Evol. Microbiol.">
        <title>Complete genome sequence of Corynebacterium casei LMG S-19264T (=DSM 44701T), isolated from a smear-ripened cheese.</title>
        <authorList>
            <consortium name="US DOE Joint Genome Institute (JGI-PGF)"/>
            <person name="Walter F."/>
            <person name="Albersmeier A."/>
            <person name="Kalinowski J."/>
            <person name="Ruckert C."/>
        </authorList>
    </citation>
    <scope>NUCLEOTIDE SEQUENCE</scope>
    <source>
        <strain evidence="5">KCTC 42650</strain>
    </source>
</reference>
<dbReference type="InterPro" id="IPR006143">
    <property type="entry name" value="RND_pump_MFP"/>
</dbReference>
<dbReference type="InterPro" id="IPR058792">
    <property type="entry name" value="Beta-barrel_RND_2"/>
</dbReference>
<protein>
    <submittedName>
        <fullName evidence="5">RND transporter</fullName>
    </submittedName>
</protein>
<feature type="coiled-coil region" evidence="2">
    <location>
        <begin position="124"/>
        <end position="158"/>
    </location>
</feature>
<dbReference type="Pfam" id="PF25954">
    <property type="entry name" value="Beta-barrel_RND_2"/>
    <property type="match status" value="1"/>
</dbReference>
<dbReference type="Gene3D" id="1.10.287.470">
    <property type="entry name" value="Helix hairpin bin"/>
    <property type="match status" value="1"/>
</dbReference>
<dbReference type="NCBIfam" id="TIGR01730">
    <property type="entry name" value="RND_mfp"/>
    <property type="match status" value="1"/>
</dbReference>
<comment type="similarity">
    <text evidence="1">Belongs to the membrane fusion protein (MFP) (TC 8.A.1) family.</text>
</comment>
<dbReference type="Gene3D" id="2.40.420.20">
    <property type="match status" value="1"/>
</dbReference>
<comment type="caution">
    <text evidence="5">The sequence shown here is derived from an EMBL/GenBank/DDBJ whole genome shotgun (WGS) entry which is preliminary data.</text>
</comment>
<proteinExistence type="inferred from homology"/>